<reference evidence="9" key="1">
    <citation type="journal article" date="2011" name="Genome Biol.">
        <title>Comparative and functional genomics provide insights into the pathogenicity of dermatophytic fungi.</title>
        <authorList>
            <person name="Burmester A."/>
            <person name="Shelest E."/>
            <person name="Gloeckner G."/>
            <person name="Heddergott C."/>
            <person name="Schindler S."/>
            <person name="Staib P."/>
            <person name="Heidel A."/>
            <person name="Felder M."/>
            <person name="Petzold A."/>
            <person name="Szafranski K."/>
            <person name="Feuermann M."/>
            <person name="Pedruzzi I."/>
            <person name="Priebe S."/>
            <person name="Groth M."/>
            <person name="Winkler R."/>
            <person name="Li W."/>
            <person name="Kniemeyer O."/>
            <person name="Schroeckh V."/>
            <person name="Hertweck C."/>
            <person name="Hube B."/>
            <person name="White T.C."/>
            <person name="Platzer M."/>
            <person name="Guthke R."/>
            <person name="Heitman J."/>
            <person name="Woestemeyer J."/>
            <person name="Zipfel P.F."/>
            <person name="Monod M."/>
            <person name="Brakhage A.A."/>
        </authorList>
    </citation>
    <scope>NUCLEOTIDE SEQUENCE [LARGE SCALE GENOMIC DNA]</scope>
    <source>
        <strain evidence="9">ATCC MYA-4681 / CBS 112371</strain>
    </source>
</reference>
<keyword evidence="4" id="KW-0804">Transcription</keyword>
<dbReference type="Gene3D" id="4.10.280.10">
    <property type="entry name" value="Helix-loop-helix DNA-binding domain"/>
    <property type="match status" value="1"/>
</dbReference>
<dbReference type="GO" id="GO:0000978">
    <property type="term" value="F:RNA polymerase II cis-regulatory region sequence-specific DNA binding"/>
    <property type="evidence" value="ECO:0007669"/>
    <property type="project" value="TreeGrafter"/>
</dbReference>
<evidence type="ECO:0000256" key="1">
    <source>
        <dbReference type="ARBA" id="ARBA00004123"/>
    </source>
</evidence>
<dbReference type="CDD" id="cd11404">
    <property type="entry name" value="bHLHzip_Mlx_like"/>
    <property type="match status" value="1"/>
</dbReference>
<dbReference type="PROSITE" id="PS50888">
    <property type="entry name" value="BHLH"/>
    <property type="match status" value="1"/>
</dbReference>
<dbReference type="GO" id="GO:0005634">
    <property type="term" value="C:nucleus"/>
    <property type="evidence" value="ECO:0007669"/>
    <property type="project" value="UniProtKB-SubCell"/>
</dbReference>
<dbReference type="GeneID" id="9521965"/>
<keyword evidence="2" id="KW-0805">Transcription regulation</keyword>
<evidence type="ECO:0000259" key="7">
    <source>
        <dbReference type="PROSITE" id="PS50888"/>
    </source>
</evidence>
<organism evidence="8 9">
    <name type="scientific">Arthroderma benhamiae (strain ATCC MYA-4681 / CBS 112371)</name>
    <name type="common">Trichophyton mentagrophytes</name>
    <dbReference type="NCBI Taxonomy" id="663331"/>
    <lineage>
        <taxon>Eukaryota</taxon>
        <taxon>Fungi</taxon>
        <taxon>Dikarya</taxon>
        <taxon>Ascomycota</taxon>
        <taxon>Pezizomycotina</taxon>
        <taxon>Eurotiomycetes</taxon>
        <taxon>Eurotiomycetidae</taxon>
        <taxon>Onygenales</taxon>
        <taxon>Arthrodermataceae</taxon>
        <taxon>Trichophyton</taxon>
    </lineage>
</organism>
<accession>D4AM82</accession>
<dbReference type="RefSeq" id="XP_003016483.1">
    <property type="nucleotide sequence ID" value="XM_003016437.1"/>
</dbReference>
<comment type="caution">
    <text evidence="8">The sequence shown here is derived from an EMBL/GenBank/DDBJ whole genome shotgun (WGS) entry which is preliminary data.</text>
</comment>
<evidence type="ECO:0000313" key="8">
    <source>
        <dbReference type="EMBL" id="EFE35838.1"/>
    </source>
</evidence>
<feature type="region of interest" description="Disordered" evidence="6">
    <location>
        <begin position="241"/>
        <end position="267"/>
    </location>
</feature>
<feature type="compositionally biased region" description="Low complexity" evidence="6">
    <location>
        <begin position="241"/>
        <end position="259"/>
    </location>
</feature>
<evidence type="ECO:0000256" key="2">
    <source>
        <dbReference type="ARBA" id="ARBA00023015"/>
    </source>
</evidence>
<evidence type="ECO:0000256" key="4">
    <source>
        <dbReference type="ARBA" id="ARBA00023163"/>
    </source>
</evidence>
<feature type="region of interest" description="Disordered" evidence="6">
    <location>
        <begin position="144"/>
        <end position="188"/>
    </location>
</feature>
<feature type="region of interest" description="Disordered" evidence="6">
    <location>
        <begin position="302"/>
        <end position="321"/>
    </location>
</feature>
<dbReference type="GO" id="GO:0046983">
    <property type="term" value="F:protein dimerization activity"/>
    <property type="evidence" value="ECO:0007669"/>
    <property type="project" value="InterPro"/>
</dbReference>
<proteinExistence type="predicted"/>
<keyword evidence="9" id="KW-1185">Reference proteome</keyword>
<keyword evidence="3" id="KW-0238">DNA-binding</keyword>
<feature type="compositionally biased region" description="Basic and acidic residues" evidence="6">
    <location>
        <begin position="479"/>
        <end position="491"/>
    </location>
</feature>
<dbReference type="SUPFAM" id="SSF47459">
    <property type="entry name" value="HLH, helix-loop-helix DNA-binding domain"/>
    <property type="match status" value="1"/>
</dbReference>
<protein>
    <submittedName>
        <fullName evidence="8">HLH transcription factor, putative</fullName>
    </submittedName>
</protein>
<evidence type="ECO:0000256" key="3">
    <source>
        <dbReference type="ARBA" id="ARBA00023125"/>
    </source>
</evidence>
<dbReference type="HOGENOM" id="CLU_034677_0_0_1"/>
<dbReference type="GO" id="GO:0000981">
    <property type="term" value="F:DNA-binding transcription factor activity, RNA polymerase II-specific"/>
    <property type="evidence" value="ECO:0007669"/>
    <property type="project" value="TreeGrafter"/>
</dbReference>
<feature type="region of interest" description="Disordered" evidence="6">
    <location>
        <begin position="1"/>
        <end position="26"/>
    </location>
</feature>
<dbReference type="EMBL" id="ABSU01000002">
    <property type="protein sequence ID" value="EFE35838.1"/>
    <property type="molecule type" value="Genomic_DNA"/>
</dbReference>
<dbReference type="Proteomes" id="UP000008866">
    <property type="component" value="Unassembled WGS sequence"/>
</dbReference>
<dbReference type="OrthoDB" id="5778525at2759"/>
<keyword evidence="5" id="KW-0539">Nucleus</keyword>
<evidence type="ECO:0000256" key="5">
    <source>
        <dbReference type="ARBA" id="ARBA00023242"/>
    </source>
</evidence>
<feature type="compositionally biased region" description="Polar residues" evidence="6">
    <location>
        <begin position="13"/>
        <end position="24"/>
    </location>
</feature>
<evidence type="ECO:0000313" key="9">
    <source>
        <dbReference type="Proteomes" id="UP000008866"/>
    </source>
</evidence>
<feature type="compositionally biased region" description="Low complexity" evidence="6">
    <location>
        <begin position="429"/>
        <end position="460"/>
    </location>
</feature>
<feature type="compositionally biased region" description="Polar residues" evidence="6">
    <location>
        <begin position="160"/>
        <end position="170"/>
    </location>
</feature>
<dbReference type="eggNOG" id="ENOG502S8TF">
    <property type="taxonomic scope" value="Eukaryota"/>
</dbReference>
<feature type="domain" description="BHLH" evidence="7">
    <location>
        <begin position="488"/>
        <end position="539"/>
    </location>
</feature>
<evidence type="ECO:0000256" key="6">
    <source>
        <dbReference type="SAM" id="MobiDB-lite"/>
    </source>
</evidence>
<dbReference type="InterPro" id="IPR052207">
    <property type="entry name" value="Max-like/E-box_TFs"/>
</dbReference>
<gene>
    <name evidence="8" type="ORF">ARB_04772</name>
</gene>
<dbReference type="Pfam" id="PF00010">
    <property type="entry name" value="HLH"/>
    <property type="match status" value="1"/>
</dbReference>
<feature type="region of interest" description="Disordered" evidence="6">
    <location>
        <begin position="368"/>
        <end position="491"/>
    </location>
</feature>
<dbReference type="AlphaFoldDB" id="D4AM82"/>
<dbReference type="InterPro" id="IPR011598">
    <property type="entry name" value="bHLH_dom"/>
</dbReference>
<dbReference type="STRING" id="663331.D4AM82"/>
<dbReference type="KEGG" id="abe:ARB_04772"/>
<sequence length="558" mass="60906">MTETVSPFRRSLFSANPNSNSSHLGSGLACSMELGLSESAHHMKGSSTPPPGPFGCTYPFEVYEGEGEGRHKRIKIEETRLTEADALISPQDTPFDSAPERPLGPALLDDSESNMLDNLFTSLNASQFDNNDFWLSFGEQNGAEPGGNFSWPELPPNFEGSATNLPTPQSHHPHPAKQSGTISTPDRSAALSSDVLAAAQMLYQNGHDNLSALHNQLYAEHGLLNHNSNANYHTNSNIHFQEQQQQQQPLPQQQQQQQQHHSHQIDAKRAQLGRYNDGSVPQKEFVVIPKGIHTSTMIFDPAAHRSPANDHQQPRMRASASKLGPSMLQWGSDSGFAHQGYRLPPGQPTVEETTENLLHNLECLEAQSSAANTRPSSPVRKLCDRKDTVSSLAASRNPVPPSYEDRPKKRRKSNNKIKEEDPELASALSSSKSPTITTPTSSTTNYTSSSSTTATSFARPSSRKSKGSSPAGNGTTIKPVRENLSEEQKRTNHILSEQKRRNLIKQGFDDLCSLVPELRGGGYSKSTMLTQAGDWLADLLAGNELLKAQLADLKARGG</sequence>
<dbReference type="PANTHER" id="PTHR15741:SF27">
    <property type="entry name" value="TRANSCRIPTION FACTOR AP-4"/>
    <property type="match status" value="1"/>
</dbReference>
<dbReference type="OMA" id="DDNESNM"/>
<comment type="subcellular location">
    <subcellularLocation>
        <location evidence="1">Nucleus</location>
    </subcellularLocation>
</comment>
<dbReference type="InterPro" id="IPR036638">
    <property type="entry name" value="HLH_DNA-bd_sf"/>
</dbReference>
<dbReference type="PANTHER" id="PTHR15741">
    <property type="entry name" value="BASIC HELIX-LOOP-HELIX ZIP TRANSCRIPTION FACTOR"/>
    <property type="match status" value="1"/>
</dbReference>
<name>D4AM82_ARTBC</name>